<dbReference type="EMBL" id="MRTJ01000002">
    <property type="protein sequence ID" value="OMF15492.1"/>
    <property type="molecule type" value="Genomic_DNA"/>
</dbReference>
<dbReference type="AlphaFoldDB" id="A0A1R1C019"/>
<reference evidence="1 2" key="1">
    <citation type="submission" date="2016-11" db="EMBL/GenBank/DDBJ databases">
        <title>Paenibacillus species isolates.</title>
        <authorList>
            <person name="Beno S.M."/>
        </authorList>
    </citation>
    <scope>NUCLEOTIDE SEQUENCE [LARGE SCALE GENOMIC DNA]</scope>
    <source>
        <strain evidence="1 2">FSL H8-0246</strain>
    </source>
</reference>
<evidence type="ECO:0000313" key="2">
    <source>
        <dbReference type="Proteomes" id="UP000187134"/>
    </source>
</evidence>
<dbReference type="Proteomes" id="UP000187134">
    <property type="component" value="Unassembled WGS sequence"/>
</dbReference>
<comment type="caution">
    <text evidence="1">The sequence shown here is derived from an EMBL/GenBank/DDBJ whole genome shotgun (WGS) entry which is preliminary data.</text>
</comment>
<proteinExistence type="predicted"/>
<accession>A0A1R1C019</accession>
<evidence type="ECO:0000313" key="1">
    <source>
        <dbReference type="EMBL" id="OMF15492.1"/>
    </source>
</evidence>
<gene>
    <name evidence="1" type="ORF">BK131_11550</name>
</gene>
<protein>
    <submittedName>
        <fullName evidence="1">Uncharacterized protein</fullName>
    </submittedName>
</protein>
<organism evidence="1 2">
    <name type="scientific">Paenibacillus amylolyticus</name>
    <dbReference type="NCBI Taxonomy" id="1451"/>
    <lineage>
        <taxon>Bacteria</taxon>
        <taxon>Bacillati</taxon>
        <taxon>Bacillota</taxon>
        <taxon>Bacilli</taxon>
        <taxon>Bacillales</taxon>
        <taxon>Paenibacillaceae</taxon>
        <taxon>Paenibacillus</taxon>
    </lineage>
</organism>
<name>A0A1R1C019_PAEAM</name>
<sequence length="64" mass="7433">MPNRGEKRELNKPVLVIRWMELTPASCGSNQPMIEIENCDTEVVKDTSEYEFRFRKKGSSDTLQ</sequence>
<dbReference type="RefSeq" id="WP_076331683.1">
    <property type="nucleotide sequence ID" value="NZ_MRTJ01000002.1"/>
</dbReference>